<name>A0ABY3G0P0_9BACI</name>
<evidence type="ECO:0000313" key="2">
    <source>
        <dbReference type="Proteomes" id="UP000429980"/>
    </source>
</evidence>
<proteinExistence type="predicted"/>
<organism evidence="1 2">
    <name type="scientific">Bacillus paralicheniformis</name>
    <dbReference type="NCBI Taxonomy" id="1648923"/>
    <lineage>
        <taxon>Bacteria</taxon>
        <taxon>Bacillati</taxon>
        <taxon>Bacillota</taxon>
        <taxon>Bacilli</taxon>
        <taxon>Bacillales</taxon>
        <taxon>Bacillaceae</taxon>
        <taxon>Bacillus</taxon>
    </lineage>
</organism>
<accession>A0ABY3G0P0</accession>
<evidence type="ECO:0000313" key="1">
    <source>
        <dbReference type="EMBL" id="TWL42685.1"/>
    </source>
</evidence>
<keyword evidence="2" id="KW-1185">Reference proteome</keyword>
<dbReference type="EMBL" id="NILF01000019">
    <property type="protein sequence ID" value="TWL42685.1"/>
    <property type="molecule type" value="Genomic_DNA"/>
</dbReference>
<comment type="caution">
    <text evidence="1">The sequence shown here is derived from an EMBL/GenBank/DDBJ whole genome shotgun (WGS) entry which is preliminary data.</text>
</comment>
<gene>
    <name evidence="1" type="ORF">CHCC15381_1861</name>
</gene>
<protein>
    <submittedName>
        <fullName evidence="1">Uncharacterized protein</fullName>
    </submittedName>
</protein>
<dbReference type="Proteomes" id="UP000429980">
    <property type="component" value="Unassembled WGS sequence"/>
</dbReference>
<reference evidence="1 2" key="1">
    <citation type="submission" date="2019-06" db="EMBL/GenBank/DDBJ databases">
        <title>Genome sequence analysis of &gt;100 Bacillus licheniformis strains suggests intrinsic resistance to this species.</title>
        <authorList>
            <person name="Wels M."/>
            <person name="Siezen R.J."/>
            <person name="Johansen E."/>
            <person name="Stuer-Lauridsen B."/>
            <person name="Bjerre K."/>
            <person name="Nielsen B.K.K."/>
        </authorList>
    </citation>
    <scope>NUCLEOTIDE SEQUENCE [LARGE SCALE GENOMIC DNA]</scope>
    <source>
        <strain evidence="1 2">BAC-15381</strain>
    </source>
</reference>
<dbReference type="RefSeq" id="WP_145685400.1">
    <property type="nucleotide sequence ID" value="NZ_CP120601.2"/>
</dbReference>
<sequence length="88" mass="10008">MKYYEIHEPYYALLAAEEEKKALEVYVEVAADDDGTLKDSIKEVSRQYALGCVGDLALKNKPELSVDKLVRDFNKRENDWLIIDGALA</sequence>